<dbReference type="Gene3D" id="3.30.420.10">
    <property type="entry name" value="Ribonuclease H-like superfamily/Ribonuclease H"/>
    <property type="match status" value="1"/>
</dbReference>
<dbReference type="EC" id="2.7.7.7" evidence="3 16"/>
<keyword evidence="13 17" id="KW-0238">DNA-binding</keyword>
<dbReference type="FunFam" id="1.10.150.20:FF:000003">
    <property type="entry name" value="DNA polymerase I"/>
    <property type="match status" value="1"/>
</dbReference>
<dbReference type="Pfam" id="PF01367">
    <property type="entry name" value="5_3_exonuc"/>
    <property type="match status" value="1"/>
</dbReference>
<evidence type="ECO:0000256" key="7">
    <source>
        <dbReference type="ARBA" id="ARBA00022705"/>
    </source>
</evidence>
<dbReference type="SUPFAM" id="SSF88723">
    <property type="entry name" value="PIN domain-like"/>
    <property type="match status" value="1"/>
</dbReference>
<sequence>MEWGILAVLDEQAPKHKLLLIDGNSVLYRAFYGVPLLSTSSGQYTNAIYGFSMMLLKLLQDEQPSHVAVAFDKGKETFRHAFFEEYKGKRQSTPPELIGQFPMARELLRSFGIVTLEKEQYEADDIIGTLATKASMAGFEVFAVSGDKDLFQLVSEQVTAGMTRKGTTDIVRYDPAAVRDRYHLSPQQMIDLKGLMGDSSDNIPGVPGVGEKTAIKLLAQFGTLEEVFEHIGDVTGAKLQERLREHRELALLSKRLATIDRAVPLDVTLDELLYEGYDVASVREAFRMYEFRSLLSRVEGVDQGAANEQQMVQEAQNTSSPTVFAQIEKEQIVELSHLQDLLPQLGERCALLFDLQGDYQTGEWRGMAVAGAHAAFYVPLSEQNLQNEQIRAQLMTFLRHERVTKIVYDAKAIMVHGVSLGLASDVTNVVGPLFDTLLATYLIHTSEGEPSLLDVIEKATESSAADADRLVPSWVRQAIEKGGENRSRALIYCAAQLFNRFSALQADLVQYQLQSLYEDLELPLAAVLAELELYGVKVDTERLRQIGKELAEGIDQLTKQIYLLAGTEFNINSPKQLGEILFDKMGLPPVKKTKTGYSTSADVLEKLAPHSEIVTHILQYRQLTKLQSTYVEGLLRVVRQPQSRVHTSFHQAMTATGRLSSADPNLQNIPIRMEEGRKLRLAFVPTYREWVIVSADYSQVELRILAHLSQDQALIDAFLADMDIHTRTASDVFEVPLDQVTSLMRRQAKAVNFGIVYGISDYGLSQNLNISRAQAGEFIAQYFAKFPGVKRYMEESIQKARELGYTETLLGRRRYLPQIHSRNFNERSFAERTAMNTPIQGTAADVIKLAMVKLAQELKVRGFQGKMLLQVHDELILECPMEELTLLSELVREQMEHAVVMSVPLKVDVHYGSTWYDAK</sequence>
<dbReference type="GO" id="GO:0006302">
    <property type="term" value="P:double-strand break repair"/>
    <property type="evidence" value="ECO:0007669"/>
    <property type="project" value="TreeGrafter"/>
</dbReference>
<evidence type="ECO:0000313" key="20">
    <source>
        <dbReference type="EMBL" id="PWI58048.1"/>
    </source>
</evidence>
<evidence type="ECO:0000256" key="10">
    <source>
        <dbReference type="ARBA" id="ARBA00022801"/>
    </source>
</evidence>
<dbReference type="InterPro" id="IPR020045">
    <property type="entry name" value="DNA_polI_H3TH"/>
</dbReference>
<dbReference type="InterPro" id="IPR036279">
    <property type="entry name" value="5-3_exonuclease_C_sf"/>
</dbReference>
<dbReference type="InterPro" id="IPR002298">
    <property type="entry name" value="DNA_polymerase_A"/>
</dbReference>
<dbReference type="SUPFAM" id="SSF56672">
    <property type="entry name" value="DNA/RNA polymerases"/>
    <property type="match status" value="1"/>
</dbReference>
<keyword evidence="10 17" id="KW-0378">Hydrolase</keyword>
<dbReference type="Pfam" id="PF00476">
    <property type="entry name" value="DNA_pol_A"/>
    <property type="match status" value="1"/>
</dbReference>
<dbReference type="InterPro" id="IPR029060">
    <property type="entry name" value="PIN-like_dom_sf"/>
</dbReference>
<dbReference type="SUPFAM" id="SSF53098">
    <property type="entry name" value="Ribonuclease H-like"/>
    <property type="match status" value="1"/>
</dbReference>
<comment type="similarity">
    <text evidence="1 17">Belongs to the DNA polymerase type-A family.</text>
</comment>
<keyword evidence="12 17" id="KW-0239">DNA-directed DNA polymerase</keyword>
<evidence type="ECO:0000256" key="15">
    <source>
        <dbReference type="ARBA" id="ARBA00049244"/>
    </source>
</evidence>
<evidence type="ECO:0000256" key="9">
    <source>
        <dbReference type="ARBA" id="ARBA00022763"/>
    </source>
</evidence>
<evidence type="ECO:0000256" key="11">
    <source>
        <dbReference type="ARBA" id="ARBA00022839"/>
    </source>
</evidence>
<keyword evidence="7 17" id="KW-0235">DNA replication</keyword>
<gene>
    <name evidence="17" type="primary">polA</name>
    <name evidence="20" type="ORF">BM613_05085</name>
</gene>
<keyword evidence="21" id="KW-1185">Reference proteome</keyword>
<keyword evidence="6 17" id="KW-0548">Nucleotidyltransferase</keyword>
<dbReference type="Pfam" id="PF22619">
    <property type="entry name" value="DNA_polI_exo1"/>
    <property type="match status" value="1"/>
</dbReference>
<keyword evidence="9 17" id="KW-0227">DNA damage</keyword>
<dbReference type="SMART" id="SM00475">
    <property type="entry name" value="53EXOc"/>
    <property type="match status" value="1"/>
</dbReference>
<dbReference type="Gene3D" id="3.30.70.370">
    <property type="match status" value="1"/>
</dbReference>
<dbReference type="InterPro" id="IPR018320">
    <property type="entry name" value="DNA_polymerase_1"/>
</dbReference>
<comment type="catalytic activity">
    <reaction evidence="15 17">
        <text>DNA(n) + a 2'-deoxyribonucleoside 5'-triphosphate = DNA(n+1) + diphosphate</text>
        <dbReference type="Rhea" id="RHEA:22508"/>
        <dbReference type="Rhea" id="RHEA-COMP:17339"/>
        <dbReference type="Rhea" id="RHEA-COMP:17340"/>
        <dbReference type="ChEBI" id="CHEBI:33019"/>
        <dbReference type="ChEBI" id="CHEBI:61560"/>
        <dbReference type="ChEBI" id="CHEBI:173112"/>
        <dbReference type="EC" id="2.7.7.7"/>
    </reaction>
</comment>
<feature type="domain" description="5'-3' exonuclease" evidence="18">
    <location>
        <begin position="16"/>
        <end position="275"/>
    </location>
</feature>
<reference evidence="20 21" key="1">
    <citation type="submission" date="2016-11" db="EMBL/GenBank/DDBJ databases">
        <title>Comparative genomics of Acidibacillus ferroxidans species.</title>
        <authorList>
            <person name="Oliveira G."/>
            <person name="Nunes G."/>
            <person name="Oliveira R."/>
            <person name="Araujo F."/>
            <person name="Salim A."/>
            <person name="Scholte L."/>
            <person name="Morais D."/>
            <person name="Nancucheo I."/>
            <person name="Johnson D.B."/>
            <person name="Grail B."/>
            <person name="Bittencourt J."/>
            <person name="Valadares R."/>
        </authorList>
    </citation>
    <scope>NUCLEOTIDE SEQUENCE [LARGE SCALE GENOMIC DNA]</scope>
    <source>
        <strain evidence="20 21">Y002</strain>
    </source>
</reference>
<evidence type="ECO:0000256" key="14">
    <source>
        <dbReference type="ARBA" id="ARBA00023204"/>
    </source>
</evidence>
<dbReference type="Gene3D" id="1.10.150.20">
    <property type="entry name" value="5' to 3' exonuclease, C-terminal subdomain"/>
    <property type="match status" value="2"/>
</dbReference>
<dbReference type="InterPro" id="IPR001098">
    <property type="entry name" value="DNA-dir_DNA_pol_A_palm_dom"/>
</dbReference>
<dbReference type="GO" id="GO:0008409">
    <property type="term" value="F:5'-3' exonuclease activity"/>
    <property type="evidence" value="ECO:0007669"/>
    <property type="project" value="UniProtKB-UniRule"/>
</dbReference>
<dbReference type="InterPro" id="IPR054690">
    <property type="entry name" value="DNA_polI_exonuclease"/>
</dbReference>
<dbReference type="FunFam" id="1.10.150.20:FF:000002">
    <property type="entry name" value="DNA polymerase I"/>
    <property type="match status" value="1"/>
</dbReference>
<organism evidence="20 21">
    <name type="scientific">Sulfoacidibacillus thermotolerans</name>
    <name type="common">Acidibacillus sulfuroxidans</name>
    <dbReference type="NCBI Taxonomy" id="1765684"/>
    <lineage>
        <taxon>Bacteria</taxon>
        <taxon>Bacillati</taxon>
        <taxon>Bacillota</taxon>
        <taxon>Bacilli</taxon>
        <taxon>Bacillales</taxon>
        <taxon>Alicyclobacillaceae</taxon>
        <taxon>Sulfoacidibacillus</taxon>
    </lineage>
</organism>
<evidence type="ECO:0000256" key="5">
    <source>
        <dbReference type="ARBA" id="ARBA00022679"/>
    </source>
</evidence>
<dbReference type="CDD" id="cd09898">
    <property type="entry name" value="H3TH_53EXO"/>
    <property type="match status" value="1"/>
</dbReference>
<dbReference type="InterPro" id="IPR012337">
    <property type="entry name" value="RNaseH-like_sf"/>
</dbReference>
<keyword evidence="5 17" id="KW-0808">Transferase</keyword>
<dbReference type="EMBL" id="MPDK01000006">
    <property type="protein sequence ID" value="PWI58048.1"/>
    <property type="molecule type" value="Genomic_DNA"/>
</dbReference>
<evidence type="ECO:0000256" key="16">
    <source>
        <dbReference type="NCBIfam" id="TIGR00593"/>
    </source>
</evidence>
<evidence type="ECO:0000256" key="3">
    <source>
        <dbReference type="ARBA" id="ARBA00012417"/>
    </source>
</evidence>
<evidence type="ECO:0000256" key="8">
    <source>
        <dbReference type="ARBA" id="ARBA00022722"/>
    </source>
</evidence>
<dbReference type="InterPro" id="IPR002421">
    <property type="entry name" value="5-3_exonuclease"/>
</dbReference>
<dbReference type="PANTHER" id="PTHR10133:SF27">
    <property type="entry name" value="DNA POLYMERASE NU"/>
    <property type="match status" value="1"/>
</dbReference>
<proteinExistence type="inferred from homology"/>
<evidence type="ECO:0000313" key="21">
    <source>
        <dbReference type="Proteomes" id="UP000245380"/>
    </source>
</evidence>
<dbReference type="FunFam" id="3.40.50.1010:FF:000001">
    <property type="entry name" value="DNA polymerase I"/>
    <property type="match status" value="1"/>
</dbReference>
<evidence type="ECO:0000259" key="19">
    <source>
        <dbReference type="SMART" id="SM00482"/>
    </source>
</evidence>
<dbReference type="InterPro" id="IPR019760">
    <property type="entry name" value="DNA-dir_DNA_pol_A_CS"/>
</dbReference>
<dbReference type="SMART" id="SM00279">
    <property type="entry name" value="HhH2"/>
    <property type="match status" value="1"/>
</dbReference>
<dbReference type="Gene3D" id="1.20.1060.10">
    <property type="entry name" value="Taq DNA Polymerase, Chain T, domain 4"/>
    <property type="match status" value="1"/>
</dbReference>
<dbReference type="GO" id="GO:0006261">
    <property type="term" value="P:DNA-templated DNA replication"/>
    <property type="evidence" value="ECO:0007669"/>
    <property type="project" value="UniProtKB-UniRule"/>
</dbReference>
<dbReference type="GO" id="GO:0003677">
    <property type="term" value="F:DNA binding"/>
    <property type="evidence" value="ECO:0007669"/>
    <property type="project" value="UniProtKB-UniRule"/>
</dbReference>
<dbReference type="Proteomes" id="UP000245380">
    <property type="component" value="Unassembled WGS sequence"/>
</dbReference>
<dbReference type="OrthoDB" id="9806424at2"/>
<keyword evidence="8" id="KW-0540">Nuclease</keyword>
<dbReference type="InterPro" id="IPR008918">
    <property type="entry name" value="HhH2"/>
</dbReference>
<name>A0A2U3D9T9_SULT2</name>
<dbReference type="CDD" id="cd06140">
    <property type="entry name" value="DNA_polA_I_Bacillus_like_exo"/>
    <property type="match status" value="1"/>
</dbReference>
<accession>A0A2U3D9T9</accession>
<dbReference type="NCBIfam" id="TIGR00593">
    <property type="entry name" value="pola"/>
    <property type="match status" value="1"/>
</dbReference>
<evidence type="ECO:0000256" key="6">
    <source>
        <dbReference type="ARBA" id="ARBA00022695"/>
    </source>
</evidence>
<dbReference type="InterPro" id="IPR043502">
    <property type="entry name" value="DNA/RNA_pol_sf"/>
</dbReference>
<keyword evidence="14 17" id="KW-0234">DNA repair</keyword>
<dbReference type="Pfam" id="PF02739">
    <property type="entry name" value="5_3_exonuc_N"/>
    <property type="match status" value="1"/>
</dbReference>
<protein>
    <recommendedName>
        <fullName evidence="4 16">DNA polymerase I</fullName>
        <ecNumber evidence="3 16">2.7.7.7</ecNumber>
    </recommendedName>
</protein>
<dbReference type="SUPFAM" id="SSF47807">
    <property type="entry name" value="5' to 3' exonuclease, C-terminal subdomain"/>
    <property type="match status" value="1"/>
</dbReference>
<dbReference type="PRINTS" id="PR00868">
    <property type="entry name" value="DNAPOLI"/>
</dbReference>
<feature type="domain" description="DNA-directed DNA polymerase family A palm" evidence="19">
    <location>
        <begin position="676"/>
        <end position="883"/>
    </location>
</feature>
<dbReference type="InterPro" id="IPR020046">
    <property type="entry name" value="5-3_exonucl_a-hlix_arch_N"/>
</dbReference>
<comment type="subunit">
    <text evidence="2 17">Single-chain monomer with multiple functions.</text>
</comment>
<evidence type="ECO:0000259" key="18">
    <source>
        <dbReference type="SMART" id="SM00475"/>
    </source>
</evidence>
<comment type="function">
    <text evidence="17">In addition to polymerase activity, this DNA polymerase exhibits 5'-3' exonuclease activity.</text>
</comment>
<dbReference type="FunFam" id="1.20.1060.10:FF:000001">
    <property type="entry name" value="DNA polymerase I"/>
    <property type="match status" value="1"/>
</dbReference>
<keyword evidence="11 17" id="KW-0269">Exonuclease</keyword>
<evidence type="ECO:0000256" key="12">
    <source>
        <dbReference type="ARBA" id="ARBA00022932"/>
    </source>
</evidence>
<evidence type="ECO:0000256" key="2">
    <source>
        <dbReference type="ARBA" id="ARBA00011541"/>
    </source>
</evidence>
<dbReference type="PANTHER" id="PTHR10133">
    <property type="entry name" value="DNA POLYMERASE I"/>
    <property type="match status" value="1"/>
</dbReference>
<dbReference type="GO" id="GO:0003887">
    <property type="term" value="F:DNA-directed DNA polymerase activity"/>
    <property type="evidence" value="ECO:0007669"/>
    <property type="project" value="UniProtKB-UniRule"/>
</dbReference>
<dbReference type="InterPro" id="IPR036397">
    <property type="entry name" value="RNaseH_sf"/>
</dbReference>
<comment type="caution">
    <text evidence="20">The sequence shown here is derived from an EMBL/GenBank/DDBJ whole genome shotgun (WGS) entry which is preliminary data.</text>
</comment>
<dbReference type="Gene3D" id="3.40.50.1010">
    <property type="entry name" value="5'-nuclease"/>
    <property type="match status" value="1"/>
</dbReference>
<evidence type="ECO:0000256" key="13">
    <source>
        <dbReference type="ARBA" id="ARBA00023125"/>
    </source>
</evidence>
<evidence type="ECO:0000256" key="1">
    <source>
        <dbReference type="ARBA" id="ARBA00007705"/>
    </source>
</evidence>
<evidence type="ECO:0000256" key="17">
    <source>
        <dbReference type="RuleBase" id="RU004460"/>
    </source>
</evidence>
<dbReference type="NCBIfam" id="NF004397">
    <property type="entry name" value="PRK05755.1"/>
    <property type="match status" value="1"/>
</dbReference>
<dbReference type="AlphaFoldDB" id="A0A2U3D9T9"/>
<evidence type="ECO:0000256" key="4">
    <source>
        <dbReference type="ARBA" id="ARBA00020311"/>
    </source>
</evidence>
<dbReference type="CDD" id="cd09859">
    <property type="entry name" value="PIN_53EXO"/>
    <property type="match status" value="1"/>
</dbReference>
<dbReference type="CDD" id="cd08637">
    <property type="entry name" value="DNA_pol_A_pol_I_C"/>
    <property type="match status" value="1"/>
</dbReference>
<dbReference type="SMART" id="SM00482">
    <property type="entry name" value="POLAc"/>
    <property type="match status" value="1"/>
</dbReference>
<dbReference type="PROSITE" id="PS00447">
    <property type="entry name" value="DNA_POLYMERASE_A"/>
    <property type="match status" value="1"/>
</dbReference>